<dbReference type="WBParaSite" id="RSKR_0000577000.1">
    <property type="protein sequence ID" value="RSKR_0000577000.1"/>
    <property type="gene ID" value="RSKR_0000577000"/>
</dbReference>
<organism evidence="1 2">
    <name type="scientific">Rhabditophanes sp. KR3021</name>
    <dbReference type="NCBI Taxonomy" id="114890"/>
    <lineage>
        <taxon>Eukaryota</taxon>
        <taxon>Metazoa</taxon>
        <taxon>Ecdysozoa</taxon>
        <taxon>Nematoda</taxon>
        <taxon>Chromadorea</taxon>
        <taxon>Rhabditida</taxon>
        <taxon>Tylenchina</taxon>
        <taxon>Panagrolaimomorpha</taxon>
        <taxon>Strongyloidoidea</taxon>
        <taxon>Alloionematidae</taxon>
        <taxon>Rhabditophanes</taxon>
    </lineage>
</organism>
<name>A0AC35TZG8_9BILA</name>
<evidence type="ECO:0000313" key="1">
    <source>
        <dbReference type="Proteomes" id="UP000095286"/>
    </source>
</evidence>
<reference evidence="2" key="1">
    <citation type="submission" date="2016-11" db="UniProtKB">
        <authorList>
            <consortium name="WormBaseParasite"/>
        </authorList>
    </citation>
    <scope>IDENTIFICATION</scope>
    <source>
        <strain evidence="2">KR3021</strain>
    </source>
</reference>
<evidence type="ECO:0000313" key="2">
    <source>
        <dbReference type="WBParaSite" id="RSKR_0000577000.1"/>
    </source>
</evidence>
<sequence>MVDSRQPRETSQYMEGILSDKEDLTTNLDQDNRSLATTATSYIPNIPSTSTIDINNISQELNNCADRIEFSLEEQKKSRQLIEALKAEVDGYRKKNKATANKSNISNYPHHISSLSTQHLDIHFPMISTSDIVGSVGDLGGDGCHEGITFELPSILKDSKMDVYNNTTTSLYDINHSLNNSHNNEMGDSGLSLNYNVTLDNLNRMLDDEHKKNGYLETAIEMSKLHTETVLIANQQFVNDIWRLQTNLQVCQAERKDDEEFFKFIEKKYRQLVHFVYVEAHKLSHFFNELYKEVRQYKEETQLLIGDFKYQNRELNRKMEQKLMDSIMDILKKKNVESSENENLIEMMSKKFEDMSLESIKKEQELYDSQMKIIHLEANLRKIKDDRNRAYDTLYKISQIPEIEPSKREALLVRRNDSLSSDSKSTSITYHDNDPFVINFADYNATIRLAFKELKSSLNGCSDENTSLKLKIAHLEADVDNSQKMRTNYEQQLSENSSHTDNFSKLKSDNERIVKKLDDKINLLESEKEEKQIKINELINEISEINTKHQVNISEIFERQKSHVSELMSQYENDNCSMANSSNSKLLRYHKENEHLSKEIEQVRAEFRDEQAEHLVKTRKVHNLESVIHDKERQIAELKESVGVYIKDSDNDNVRILQMQNDYQIVVEEVERLKSQNVDCTRKNKNLTQDVGMFKNELMETQNKLREIGDLNAKLQNTNHELQIEVQNLTNERDTDNQKLSQYSHLKSELESNIQKLSAKEKAYANELHTLKIHIEQNQEAITIYQQEKNEQLIENDKIQSTLQECEEKMLEDDRLIDELTVKIEADSKTLRDLTLANKEYEIKLLDIEEKYELSKGEIEIKENNILTLKTEIEECEMKWGLKLAENSDSFIKQIRIIKEETESVVNQMSEEIRISKQRILELDGESSSKEHKILKLEREIVGMKEHFDSVIHDYEGTIHEKQNEVSHLINKREADTISKNESYHAHISKLETEIGILRNDNKEIHLRLDEEITLYENMKTKYDHEHKANKDNYSLIQKLNEQLEDCVDKLHSFDQTLVMKSDLEKHVNRIKSENAQYMETINNERDTSTQLSSTLIVVEKKLAQNNLILKEYEEKVELLEARLNEKEQLENKLKANIANMQNVLSEERKINEELFHKSEKLEGELATFRNSFKHNESDAKTNSMKISELDTKLRLKTKQLDDTQQSLHEIDEKLILQLKKVDECERIFGMKTKELQNVKEELNLEKEKSYLLTNNSNELEKLKRSLQNDNEQLRKILEQEKSNLTFMAQEYNNKIVHLDNEKFELIKRHDEKVIEVEVLKSKYSLLKERLTKTEDKYVKMEDECLMYANKLKELEGAFEEATNYISSYDNINSTEFNDKCPAGYSDCKLPIITGQNVDLKKRHRSVEKLSDKSKSIRTRSTFQLHHSANSDFAQNIFELYKKRISELEHERTQNKAQIQALSAELNKLNENWRNAEHKIRETESDIIKLRDERVSLENNLRNSRQLYLAQEENTRVKDLEKRQLKAKIQSVDLHTRDKEARIAYLTSTIASLQQENTQLKSELENINDRERHLEYEKVNLEGQLHNIRNEMEITRHELTSVDKEKQTIMTTFQNVYRRSSKSVDTTENAVSLVAQFKELEKLINNKKGLLQRLENEEIKRIGKTEYKNTQVEIMQLEARLETFKIEFSSLVEKFKNCESEKDFLRKELLEYKHQLSTAKIRINDMQINITNLTAQKKKAEDMLMMMEKKEKDVYQMKSELYNDVNHMKSDRLKLIGEIEEYKRRLLRCEIEKRELEAQRSRLEREKTALVRSLESVELEKQKLEGVNRKSVMEKSALEKSLSTVEKENAELYKNVNMLRGQMGQLEKERNAKFTEANFRRKTQAELENNKLMEEKRQSEKMYNQRDHNYTKRIQGLEQEIAGLKVNIEIERKRRLDQLKSISNSKNVTSSSTRYESISYKNQDAN</sequence>
<proteinExistence type="predicted"/>
<accession>A0AC35TZG8</accession>
<dbReference type="Proteomes" id="UP000095286">
    <property type="component" value="Unplaced"/>
</dbReference>
<protein>
    <submittedName>
        <fullName evidence="2">BBP1_C domain-containing protein</fullName>
    </submittedName>
</protein>